<keyword evidence="5" id="KW-0663">Pyridoxal phosphate</keyword>
<comment type="caution">
    <text evidence="8">The sequence shown here is derived from an EMBL/GenBank/DDBJ whole genome shotgun (WGS) entry which is preliminary data.</text>
</comment>
<dbReference type="PANTHER" id="PTHR46383">
    <property type="entry name" value="ASPARTATE AMINOTRANSFERASE"/>
    <property type="match status" value="1"/>
</dbReference>
<evidence type="ECO:0000256" key="3">
    <source>
        <dbReference type="ARBA" id="ARBA00022576"/>
    </source>
</evidence>
<dbReference type="OrthoDB" id="9802328at2"/>
<evidence type="ECO:0000256" key="5">
    <source>
        <dbReference type="ARBA" id="ARBA00022898"/>
    </source>
</evidence>
<dbReference type="Gene3D" id="3.40.640.10">
    <property type="entry name" value="Type I PLP-dependent aspartate aminotransferase-like (Major domain)"/>
    <property type="match status" value="1"/>
</dbReference>
<keyword evidence="3 6" id="KW-0032">Aminotransferase</keyword>
<dbReference type="Proteomes" id="UP000484164">
    <property type="component" value="Unassembled WGS sequence"/>
</dbReference>
<dbReference type="InterPro" id="IPR004839">
    <property type="entry name" value="Aminotransferase_I/II_large"/>
</dbReference>
<accession>A0A6L3ZI19</accession>
<keyword evidence="4 6" id="KW-0808">Transferase</keyword>
<dbReference type="FunFam" id="3.40.640.10:FF:000033">
    <property type="entry name" value="Aspartate aminotransferase"/>
    <property type="match status" value="1"/>
</dbReference>
<comment type="similarity">
    <text evidence="2 6">Belongs to the class-I pyridoxal-phosphate-dependent aminotransferase family.</text>
</comment>
<dbReference type="GO" id="GO:0008483">
    <property type="term" value="F:transaminase activity"/>
    <property type="evidence" value="ECO:0007669"/>
    <property type="project" value="UniProtKB-KW"/>
</dbReference>
<dbReference type="EC" id="2.6.1.-" evidence="6"/>
<keyword evidence="9" id="KW-1185">Reference proteome</keyword>
<dbReference type="PROSITE" id="PS00105">
    <property type="entry name" value="AA_TRANSFER_CLASS_1"/>
    <property type="match status" value="1"/>
</dbReference>
<dbReference type="AlphaFoldDB" id="A0A6L3ZI19"/>
<dbReference type="InterPro" id="IPR015421">
    <property type="entry name" value="PyrdxlP-dep_Trfase_major"/>
</dbReference>
<dbReference type="RefSeq" id="WP_151691696.1">
    <property type="nucleotide sequence ID" value="NZ_BMGX01000002.1"/>
</dbReference>
<evidence type="ECO:0000313" key="8">
    <source>
        <dbReference type="EMBL" id="KAB2817125.1"/>
    </source>
</evidence>
<dbReference type="SUPFAM" id="SSF53383">
    <property type="entry name" value="PLP-dependent transferases"/>
    <property type="match status" value="1"/>
</dbReference>
<dbReference type="GO" id="GO:0006520">
    <property type="term" value="P:amino acid metabolic process"/>
    <property type="evidence" value="ECO:0007669"/>
    <property type="project" value="InterPro"/>
</dbReference>
<dbReference type="InterPro" id="IPR015422">
    <property type="entry name" value="PyrdxlP-dep_Trfase_small"/>
</dbReference>
<evidence type="ECO:0000259" key="7">
    <source>
        <dbReference type="Pfam" id="PF00155"/>
    </source>
</evidence>
<dbReference type="Gene3D" id="3.90.1150.10">
    <property type="entry name" value="Aspartate Aminotransferase, domain 1"/>
    <property type="match status" value="1"/>
</dbReference>
<gene>
    <name evidence="8" type="ORF">F8C82_01640</name>
</gene>
<evidence type="ECO:0000256" key="6">
    <source>
        <dbReference type="RuleBase" id="RU000481"/>
    </source>
</evidence>
<protein>
    <recommendedName>
        <fullName evidence="6">Aminotransferase</fullName>
        <ecNumber evidence="6">2.6.1.-</ecNumber>
    </recommendedName>
</protein>
<sequence>MTEQLSTRVQALELPMTIEMSKKSRELAAKGVDVISLSLGEPDFDTPDFIKEAAIEGIHQNYSHYMPVPGFTDLREAIAAKFKRDNHLTYGVDQIIVSTGAKQTLANLMLSLIEPGDEVIIPAPYWVSYLDMVKFCEGVPVVVESSIETGYKITPEQLEASITDKSKLMIFSSPNNPSGAMYSESELEGLARVLRKYPNIFVISDEIYELIQYGYKHTSIASLDGMYDRTATVNGLSKGFAMTGWRIGYMGAPAWVAKACDKVQSQFTSGTNSIAQRAAIAAVSTEPSQIQYMIDAFTERRTKMLNWLGSLPGFRTSNPEGAFYVFAEISELIGKSFNGKVIENDMDLCIYFLEEGHVSSVPGSAFGLPGHIRFSYAASISELEEAYKRLAVAIDNLSA</sequence>
<feature type="domain" description="Aminotransferase class I/classII large" evidence="7">
    <location>
        <begin position="33"/>
        <end position="390"/>
    </location>
</feature>
<dbReference type="GO" id="GO:0030170">
    <property type="term" value="F:pyridoxal phosphate binding"/>
    <property type="evidence" value="ECO:0007669"/>
    <property type="project" value="InterPro"/>
</dbReference>
<evidence type="ECO:0000313" key="9">
    <source>
        <dbReference type="Proteomes" id="UP000484164"/>
    </source>
</evidence>
<evidence type="ECO:0000256" key="4">
    <source>
        <dbReference type="ARBA" id="ARBA00022679"/>
    </source>
</evidence>
<dbReference type="Pfam" id="PF00155">
    <property type="entry name" value="Aminotran_1_2"/>
    <property type="match status" value="1"/>
</dbReference>
<dbReference type="PANTHER" id="PTHR46383:SF1">
    <property type="entry name" value="ASPARTATE AMINOTRANSFERASE"/>
    <property type="match status" value="1"/>
</dbReference>
<dbReference type="EMBL" id="WBVQ01000001">
    <property type="protein sequence ID" value="KAB2817125.1"/>
    <property type="molecule type" value="Genomic_DNA"/>
</dbReference>
<evidence type="ECO:0000256" key="1">
    <source>
        <dbReference type="ARBA" id="ARBA00001933"/>
    </source>
</evidence>
<dbReference type="InterPro" id="IPR015424">
    <property type="entry name" value="PyrdxlP-dep_Trfase"/>
</dbReference>
<proteinExistence type="inferred from homology"/>
<organism evidence="8 9">
    <name type="scientific">Phaeocystidibacter marisrubri</name>
    <dbReference type="NCBI Taxonomy" id="1577780"/>
    <lineage>
        <taxon>Bacteria</taxon>
        <taxon>Pseudomonadati</taxon>
        <taxon>Bacteroidota</taxon>
        <taxon>Flavobacteriia</taxon>
        <taxon>Flavobacteriales</taxon>
        <taxon>Phaeocystidibacteraceae</taxon>
        <taxon>Phaeocystidibacter</taxon>
    </lineage>
</organism>
<dbReference type="InterPro" id="IPR050596">
    <property type="entry name" value="AspAT/PAT-like"/>
</dbReference>
<dbReference type="CDD" id="cd00609">
    <property type="entry name" value="AAT_like"/>
    <property type="match status" value="1"/>
</dbReference>
<comment type="cofactor">
    <cofactor evidence="1 6">
        <name>pyridoxal 5'-phosphate</name>
        <dbReference type="ChEBI" id="CHEBI:597326"/>
    </cofactor>
</comment>
<evidence type="ECO:0000256" key="2">
    <source>
        <dbReference type="ARBA" id="ARBA00007441"/>
    </source>
</evidence>
<dbReference type="InterPro" id="IPR004838">
    <property type="entry name" value="NHTrfase_class1_PyrdxlP-BS"/>
</dbReference>
<name>A0A6L3ZI19_9FLAO</name>
<reference evidence="8 9" key="1">
    <citation type="submission" date="2019-10" db="EMBL/GenBank/DDBJ databases">
        <title>Genome sequence of Phaeocystidibacter marisrubri JCM30614 (type strain).</title>
        <authorList>
            <person name="Bowman J.P."/>
        </authorList>
    </citation>
    <scope>NUCLEOTIDE SEQUENCE [LARGE SCALE GENOMIC DNA]</scope>
    <source>
        <strain evidence="8 9">JCM 30614</strain>
    </source>
</reference>